<evidence type="ECO:0000256" key="2">
    <source>
        <dbReference type="SAM" id="MobiDB-lite"/>
    </source>
</evidence>
<comment type="caution">
    <text evidence="3">The sequence shown here is derived from an EMBL/GenBank/DDBJ whole genome shotgun (WGS) entry which is preliminary data.</text>
</comment>
<accession>A0ABP0MQF1</accession>
<keyword evidence="4" id="KW-1185">Reference proteome</keyword>
<protein>
    <submittedName>
        <fullName evidence="3">Teneurin-3</fullName>
    </submittedName>
</protein>
<organism evidence="3 4">
    <name type="scientific">Durusdinium trenchii</name>
    <dbReference type="NCBI Taxonomy" id="1381693"/>
    <lineage>
        <taxon>Eukaryota</taxon>
        <taxon>Sar</taxon>
        <taxon>Alveolata</taxon>
        <taxon>Dinophyceae</taxon>
        <taxon>Suessiales</taxon>
        <taxon>Symbiodiniaceae</taxon>
        <taxon>Durusdinium</taxon>
    </lineage>
</organism>
<name>A0ABP0MQF1_9DINO</name>
<sequence length="596" mass="67076">MTEEKDANGGAWSRVPTWDGSPQTWRSFRKDMSWWLAGLDIESTKKYNLAARWLLRQSGMVRQRGEEFDPAELEYQREVRVPDPTTGDDTVVTPEDPLSGIKKLLAALETMTGRTSLDKRGELRQVFYLELRRRSGERISEFAIRFRTLVSELKAEGVVIADGELGWWFKHKLGLDALRSQLLETALAGAEDYPTIEREVLRLFKDLHVADPLRKKANDQDNRAPLLNRPQPAKQAMVSEVEEEPEDLVEEAHEADDTGPQSLEEAGHEVMVANRLHSNDLSEDFSLAFDMSHRPKEVNVVGGLSRDKRLVGALDSACNRTCTGPEWLSSFLTCLRASAPQAIVDLVKVEDEKETFRPYLRYLPLPYPSTASVERWEAQGRVLCMDKVMAKRHFDKAVKSNGFNYENLREMIHLRNRLGLEVAFCEDPVVHGFKMAKAAKGLNQKVKEAAMAEAKEKAKIAKEEGNQKELARALIGPRGGLPSLRADLVKLAALLNVPLEPKDTVEIIKAKIKPMMEVLKEEPKPVASAAGKAKAKSKAASQSSRDPQWLDCSTASNQQLMYTPPPNRMVPIEQFMEMKARFQTTLDHMALDCLCM</sequence>
<gene>
    <name evidence="3" type="ORF">SCF082_LOCUS29135</name>
</gene>
<feature type="region of interest" description="Disordered" evidence="2">
    <location>
        <begin position="215"/>
        <end position="261"/>
    </location>
</feature>
<evidence type="ECO:0000313" key="4">
    <source>
        <dbReference type="Proteomes" id="UP001642464"/>
    </source>
</evidence>
<feature type="compositionally biased region" description="Low complexity" evidence="2">
    <location>
        <begin position="529"/>
        <end position="544"/>
    </location>
</feature>
<feature type="coiled-coil region" evidence="1">
    <location>
        <begin position="444"/>
        <end position="471"/>
    </location>
</feature>
<feature type="compositionally biased region" description="Acidic residues" evidence="2">
    <location>
        <begin position="240"/>
        <end position="249"/>
    </location>
</feature>
<proteinExistence type="predicted"/>
<dbReference type="EMBL" id="CAXAMM010023336">
    <property type="protein sequence ID" value="CAK9053496.1"/>
    <property type="molecule type" value="Genomic_DNA"/>
</dbReference>
<evidence type="ECO:0000256" key="1">
    <source>
        <dbReference type="SAM" id="Coils"/>
    </source>
</evidence>
<keyword evidence="1" id="KW-0175">Coiled coil</keyword>
<feature type="region of interest" description="Disordered" evidence="2">
    <location>
        <begin position="529"/>
        <end position="550"/>
    </location>
</feature>
<dbReference type="Proteomes" id="UP001642464">
    <property type="component" value="Unassembled WGS sequence"/>
</dbReference>
<evidence type="ECO:0000313" key="3">
    <source>
        <dbReference type="EMBL" id="CAK9053496.1"/>
    </source>
</evidence>
<reference evidence="3 4" key="1">
    <citation type="submission" date="2024-02" db="EMBL/GenBank/DDBJ databases">
        <authorList>
            <person name="Chen Y."/>
            <person name="Shah S."/>
            <person name="Dougan E. K."/>
            <person name="Thang M."/>
            <person name="Chan C."/>
        </authorList>
    </citation>
    <scope>NUCLEOTIDE SEQUENCE [LARGE SCALE GENOMIC DNA]</scope>
</reference>